<evidence type="ECO:0000313" key="7">
    <source>
        <dbReference type="Proteomes" id="UP000254033"/>
    </source>
</evidence>
<organism evidence="2 5">
    <name type="scientific">Legionella feeleii</name>
    <dbReference type="NCBI Taxonomy" id="453"/>
    <lineage>
        <taxon>Bacteria</taxon>
        <taxon>Pseudomonadati</taxon>
        <taxon>Pseudomonadota</taxon>
        <taxon>Gammaproteobacteria</taxon>
        <taxon>Legionellales</taxon>
        <taxon>Legionellaceae</taxon>
        <taxon>Legionella</taxon>
    </lineage>
</organism>
<reference evidence="6 7" key="2">
    <citation type="submission" date="2018-06" db="EMBL/GenBank/DDBJ databases">
        <authorList>
            <consortium name="Pathogen Informatics"/>
            <person name="Doyle S."/>
        </authorList>
    </citation>
    <scope>NUCLEOTIDE SEQUENCE [LARGE SCALE GENOMIC DNA]</scope>
    <source>
        <strain evidence="4 7">NCTC11978</strain>
        <strain evidence="3 6">NCTC12022</strain>
    </source>
</reference>
<dbReference type="EMBL" id="UASS01000001">
    <property type="protein sequence ID" value="SPX59206.1"/>
    <property type="molecule type" value="Genomic_DNA"/>
</dbReference>
<dbReference type="Proteomes" id="UP000251942">
    <property type="component" value="Unassembled WGS sequence"/>
</dbReference>
<dbReference type="EMBL" id="LNYB01000014">
    <property type="protein sequence ID" value="KTD03633.1"/>
    <property type="molecule type" value="Genomic_DNA"/>
</dbReference>
<dbReference type="EMBL" id="UGNY01000001">
    <property type="protein sequence ID" value="STX38825.1"/>
    <property type="molecule type" value="Genomic_DNA"/>
</dbReference>
<dbReference type="RefSeq" id="WP_058443601.1">
    <property type="nucleotide sequence ID" value="NZ_CAAAHT010000040.1"/>
</dbReference>
<gene>
    <name evidence="2" type="ORF">Lfee_0379</name>
    <name evidence="4" type="ORF">NCTC11978_02015</name>
    <name evidence="3" type="ORF">NCTC12022_00024</name>
</gene>
<feature type="signal peptide" evidence="1">
    <location>
        <begin position="1"/>
        <end position="22"/>
    </location>
</feature>
<dbReference type="PATRIC" id="fig|453.4.peg.410"/>
<evidence type="ECO:0000313" key="6">
    <source>
        <dbReference type="Proteomes" id="UP000251942"/>
    </source>
</evidence>
<dbReference type="AlphaFoldDB" id="A0A0W0U7B9"/>
<dbReference type="Proteomes" id="UP000054698">
    <property type="component" value="Unassembled WGS sequence"/>
</dbReference>
<reference evidence="2 5" key="1">
    <citation type="submission" date="2015-11" db="EMBL/GenBank/DDBJ databases">
        <title>Genomic analysis of 38 Legionella species identifies large and diverse effector repertoires.</title>
        <authorList>
            <person name="Burstein D."/>
            <person name="Amaro F."/>
            <person name="Zusman T."/>
            <person name="Lifshitz Z."/>
            <person name="Cohen O."/>
            <person name="Gilbert J.A."/>
            <person name="Pupko T."/>
            <person name="Shuman H.A."/>
            <person name="Segal G."/>
        </authorList>
    </citation>
    <scope>NUCLEOTIDE SEQUENCE [LARGE SCALE GENOMIC DNA]</scope>
    <source>
        <strain evidence="2 5">WO-44C</strain>
    </source>
</reference>
<evidence type="ECO:0000313" key="3">
    <source>
        <dbReference type="EMBL" id="SPX59206.1"/>
    </source>
</evidence>
<evidence type="ECO:0000313" key="4">
    <source>
        <dbReference type="EMBL" id="STX38825.1"/>
    </source>
</evidence>
<dbReference type="Proteomes" id="UP000254033">
    <property type="component" value="Unassembled WGS sequence"/>
</dbReference>
<keyword evidence="5" id="KW-1185">Reference proteome</keyword>
<sequence>MLRKIGCSLLCAGALFSAKTLAMNYIHTTSPGVSIEYRLAPNESVIFANSWFWTITAICTTHIEGSHTELYAEMINKKAKINGKLFEKGSRESMVIHHGEKITISADSGAKVKLINQGSYLVKAHCST</sequence>
<feature type="chain" id="PRO_5036003129" evidence="1">
    <location>
        <begin position="23"/>
        <end position="128"/>
    </location>
</feature>
<evidence type="ECO:0000256" key="1">
    <source>
        <dbReference type="SAM" id="SignalP"/>
    </source>
</evidence>
<evidence type="ECO:0000313" key="5">
    <source>
        <dbReference type="Proteomes" id="UP000054698"/>
    </source>
</evidence>
<name>A0A0W0U7B9_9GAMM</name>
<evidence type="ECO:0000313" key="2">
    <source>
        <dbReference type="EMBL" id="KTD03633.1"/>
    </source>
</evidence>
<keyword evidence="1" id="KW-0732">Signal</keyword>
<accession>A0A0W0U7B9</accession>
<protein>
    <submittedName>
        <fullName evidence="2">Uncharacterized protein</fullName>
    </submittedName>
</protein>
<proteinExistence type="predicted"/>
<dbReference type="STRING" id="453.Lfee_0379"/>
<dbReference type="OrthoDB" id="5641564at2"/>